<dbReference type="RefSeq" id="WP_202835924.1">
    <property type="nucleotide sequence ID" value="NZ_JAETWB010000086.1"/>
</dbReference>
<sequence length="101" mass="10657">MSTASRRALLASAAALPAAAVGAVVAAPAPEAFATAWQAYQPYRHPSLSNGLGDAGCDAWCERQLEATERLAEAPVNRPGFAGGWFTWVTPPWRVPRAEHG</sequence>
<accession>A0ABS1UD22</accession>
<feature type="signal peptide" evidence="1">
    <location>
        <begin position="1"/>
        <end position="26"/>
    </location>
</feature>
<keyword evidence="3" id="KW-1185">Reference proteome</keyword>
<proteinExistence type="predicted"/>
<evidence type="ECO:0000256" key="1">
    <source>
        <dbReference type="SAM" id="SignalP"/>
    </source>
</evidence>
<feature type="non-terminal residue" evidence="2">
    <location>
        <position position="101"/>
    </location>
</feature>
<dbReference type="InterPro" id="IPR006311">
    <property type="entry name" value="TAT_signal"/>
</dbReference>
<gene>
    <name evidence="2" type="ORF">JMJ56_32005</name>
</gene>
<evidence type="ECO:0000313" key="2">
    <source>
        <dbReference type="EMBL" id="MBL6082591.1"/>
    </source>
</evidence>
<comment type="caution">
    <text evidence="2">The sequence shown here is derived from an EMBL/GenBank/DDBJ whole genome shotgun (WGS) entry which is preliminary data.</text>
</comment>
<reference evidence="2 3" key="1">
    <citation type="submission" date="2021-01" db="EMBL/GenBank/DDBJ databases">
        <title>Belnapia mucosa sp. nov. and Belnapia arida sp. nov., isolated from the Tabernas Desert (Almeria, Spain).</title>
        <authorList>
            <person name="Molina-Menor E."/>
            <person name="Vidal-Verdu A."/>
            <person name="Calonge A."/>
            <person name="Satari L."/>
            <person name="Pereto J."/>
            <person name="Porcar M."/>
        </authorList>
    </citation>
    <scope>NUCLEOTIDE SEQUENCE [LARGE SCALE GENOMIC DNA]</scope>
    <source>
        <strain evidence="2 3">T18</strain>
    </source>
</reference>
<feature type="chain" id="PRO_5046622596" evidence="1">
    <location>
        <begin position="27"/>
        <end position="101"/>
    </location>
</feature>
<dbReference type="PROSITE" id="PS51318">
    <property type="entry name" value="TAT"/>
    <property type="match status" value="1"/>
</dbReference>
<protein>
    <submittedName>
        <fullName evidence="2">Uncharacterized protein</fullName>
    </submittedName>
</protein>
<dbReference type="Proteomes" id="UP000660885">
    <property type="component" value="Unassembled WGS sequence"/>
</dbReference>
<dbReference type="EMBL" id="JAETWB010000086">
    <property type="protein sequence ID" value="MBL6082591.1"/>
    <property type="molecule type" value="Genomic_DNA"/>
</dbReference>
<keyword evidence="1" id="KW-0732">Signal</keyword>
<evidence type="ECO:0000313" key="3">
    <source>
        <dbReference type="Proteomes" id="UP000660885"/>
    </source>
</evidence>
<organism evidence="2 3">
    <name type="scientific">Belnapia arida</name>
    <dbReference type="NCBI Taxonomy" id="2804533"/>
    <lineage>
        <taxon>Bacteria</taxon>
        <taxon>Pseudomonadati</taxon>
        <taxon>Pseudomonadota</taxon>
        <taxon>Alphaproteobacteria</taxon>
        <taxon>Acetobacterales</taxon>
        <taxon>Roseomonadaceae</taxon>
        <taxon>Belnapia</taxon>
    </lineage>
</organism>
<name>A0ABS1UD22_9PROT</name>